<sequence>MLLGKRKDEESTCICCITEKFHVRRIREDFRRRRTLRGMCRGRWKMASEWCTEL</sequence>
<evidence type="ECO:0000313" key="1">
    <source>
        <dbReference type="EMBL" id="EET58412.1"/>
    </source>
</evidence>
<accession>C6LLU3</accession>
<gene>
    <name evidence="1" type="ORF">BRYFOR_09641</name>
</gene>
<dbReference type="EMBL" id="ACCL02000033">
    <property type="protein sequence ID" value="EET58412.1"/>
    <property type="molecule type" value="Genomic_DNA"/>
</dbReference>
<proteinExistence type="predicted"/>
<reference evidence="1" key="1">
    <citation type="submission" date="2009-07" db="EMBL/GenBank/DDBJ databases">
        <authorList>
            <person name="Weinstock G."/>
            <person name="Sodergren E."/>
            <person name="Clifton S."/>
            <person name="Fulton L."/>
            <person name="Fulton B."/>
            <person name="Courtney L."/>
            <person name="Fronick C."/>
            <person name="Harrison M."/>
            <person name="Strong C."/>
            <person name="Farmer C."/>
            <person name="Delahaunty K."/>
            <person name="Markovic C."/>
            <person name="Hall O."/>
            <person name="Minx P."/>
            <person name="Tomlinson C."/>
            <person name="Mitreva M."/>
            <person name="Nelson J."/>
            <person name="Hou S."/>
            <person name="Wollam A."/>
            <person name="Pepin K.H."/>
            <person name="Johnson M."/>
            <person name="Bhonagiri V."/>
            <person name="Nash W.E."/>
            <person name="Warren W."/>
            <person name="Chinwalla A."/>
            <person name="Mardis E.R."/>
            <person name="Wilson R.K."/>
        </authorList>
    </citation>
    <scope>NUCLEOTIDE SEQUENCE [LARGE SCALE GENOMIC DNA]</scope>
    <source>
        <strain evidence="1">DSM 14469</strain>
    </source>
</reference>
<dbReference type="Proteomes" id="UP000005561">
    <property type="component" value="Unassembled WGS sequence"/>
</dbReference>
<keyword evidence="2" id="KW-1185">Reference proteome</keyword>
<name>C6LLU3_9FIRM</name>
<evidence type="ECO:0000313" key="2">
    <source>
        <dbReference type="Proteomes" id="UP000005561"/>
    </source>
</evidence>
<organism evidence="1 2">
    <name type="scientific">Marvinbryantia formatexigens DSM 14469</name>
    <dbReference type="NCBI Taxonomy" id="478749"/>
    <lineage>
        <taxon>Bacteria</taxon>
        <taxon>Bacillati</taxon>
        <taxon>Bacillota</taxon>
        <taxon>Clostridia</taxon>
        <taxon>Lachnospirales</taxon>
        <taxon>Lachnospiraceae</taxon>
        <taxon>Marvinbryantia</taxon>
    </lineage>
</organism>
<dbReference type="AlphaFoldDB" id="C6LLU3"/>
<comment type="caution">
    <text evidence="1">The sequence shown here is derived from an EMBL/GenBank/DDBJ whole genome shotgun (WGS) entry which is preliminary data.</text>
</comment>
<protein>
    <submittedName>
        <fullName evidence="1">Uncharacterized protein</fullName>
    </submittedName>
</protein>